<feature type="compositionally biased region" description="Basic and acidic residues" evidence="11">
    <location>
        <begin position="232"/>
        <end position="245"/>
    </location>
</feature>
<protein>
    <recommendedName>
        <fullName evidence="3">DNA-directed RNA polymerase subunit alpha</fullName>
        <ecNumber evidence="2">2.7.7.6</ecNumber>
    </recommendedName>
    <alternativeName>
        <fullName evidence="9">RNA polymerase subunit alpha</fullName>
    </alternativeName>
    <alternativeName>
        <fullName evidence="8">Transcriptase subunit alpha</fullName>
    </alternativeName>
</protein>
<dbReference type="FunFam" id="2.170.120.12:FF:000001">
    <property type="entry name" value="DNA-directed RNA polymerase subunit alpha"/>
    <property type="match status" value="1"/>
</dbReference>
<evidence type="ECO:0000256" key="2">
    <source>
        <dbReference type="ARBA" id="ARBA00012418"/>
    </source>
</evidence>
<name>A0A2M8KCS5_9BACT</name>
<evidence type="ECO:0000256" key="9">
    <source>
        <dbReference type="ARBA" id="ARBA00033070"/>
    </source>
</evidence>
<organism evidence="13 14">
    <name type="scientific">Candidatus Portnoybacteria bacterium CG10_big_fil_rev_8_21_14_0_10_38_18</name>
    <dbReference type="NCBI Taxonomy" id="1974813"/>
    <lineage>
        <taxon>Bacteria</taxon>
        <taxon>Candidatus Portnoyibacteriota</taxon>
    </lineage>
</organism>
<dbReference type="GO" id="GO:0000428">
    <property type="term" value="C:DNA-directed RNA polymerase complex"/>
    <property type="evidence" value="ECO:0007669"/>
    <property type="project" value="UniProtKB-KW"/>
</dbReference>
<dbReference type="Proteomes" id="UP000231648">
    <property type="component" value="Unassembled WGS sequence"/>
</dbReference>
<sequence length="270" mass="30261">MEYKISPPQKPKIIKKGENRAIFEIDGCYPGYGLTIGNAFRRVLLSSLAGAAITAVKIRGVSHEFSTIPHVLEDVIHIILNLKQIRFKVNAPESLPLKVGLKVVGEKQVKAKDIKLTAELEIINKDAYIATLTDKKAKLEMEIEIQGGLGYMPVEQRKKEKLEIGAIAIDAVFTPVKKINYEVENMRVGDRTDFNRLRIDVETDGSISPEDAMMRAADILVDHFQVLASPKEVAEERGKTKETVGKIKKPRPQKTKRAFFKGRRGKKSKK</sequence>
<dbReference type="GO" id="GO:0005737">
    <property type="term" value="C:cytoplasm"/>
    <property type="evidence" value="ECO:0007669"/>
    <property type="project" value="UniProtKB-ARBA"/>
</dbReference>
<dbReference type="EC" id="2.7.7.6" evidence="2"/>
<dbReference type="GO" id="GO:0046983">
    <property type="term" value="F:protein dimerization activity"/>
    <property type="evidence" value="ECO:0007669"/>
    <property type="project" value="InterPro"/>
</dbReference>
<keyword evidence="7" id="KW-0804">Transcription</keyword>
<dbReference type="InterPro" id="IPR036603">
    <property type="entry name" value="RBP11-like"/>
</dbReference>
<dbReference type="EMBL" id="PFDX01000003">
    <property type="protein sequence ID" value="PJE57729.1"/>
    <property type="molecule type" value="Genomic_DNA"/>
</dbReference>
<feature type="domain" description="DNA-directed RNA polymerase RpoA/D/Rpb3-type" evidence="12">
    <location>
        <begin position="20"/>
        <end position="230"/>
    </location>
</feature>
<keyword evidence="4 13" id="KW-0240">DNA-directed RNA polymerase</keyword>
<keyword evidence="5" id="KW-0808">Transferase</keyword>
<evidence type="ECO:0000313" key="14">
    <source>
        <dbReference type="Proteomes" id="UP000231648"/>
    </source>
</evidence>
<dbReference type="GO" id="GO:0003899">
    <property type="term" value="F:DNA-directed RNA polymerase activity"/>
    <property type="evidence" value="ECO:0007669"/>
    <property type="project" value="UniProtKB-EC"/>
</dbReference>
<accession>A0A2M8KCS5</accession>
<evidence type="ECO:0000256" key="10">
    <source>
        <dbReference type="ARBA" id="ARBA00048552"/>
    </source>
</evidence>
<dbReference type="InterPro" id="IPR036643">
    <property type="entry name" value="RNApol_insert_sf"/>
</dbReference>
<dbReference type="NCBIfam" id="NF003519">
    <property type="entry name" value="PRK05182.2-5"/>
    <property type="match status" value="1"/>
</dbReference>
<evidence type="ECO:0000256" key="4">
    <source>
        <dbReference type="ARBA" id="ARBA00022478"/>
    </source>
</evidence>
<dbReference type="InterPro" id="IPR011262">
    <property type="entry name" value="DNA-dir_RNA_pol_insert"/>
</dbReference>
<dbReference type="InterPro" id="IPR011773">
    <property type="entry name" value="DNA-dir_RpoA"/>
</dbReference>
<dbReference type="InterPro" id="IPR011263">
    <property type="entry name" value="DNA-dir_RNA_pol_RpoA/D/Rpb3"/>
</dbReference>
<dbReference type="SMART" id="SM00662">
    <property type="entry name" value="RPOLD"/>
    <property type="match status" value="1"/>
</dbReference>
<evidence type="ECO:0000256" key="6">
    <source>
        <dbReference type="ARBA" id="ARBA00022695"/>
    </source>
</evidence>
<dbReference type="Pfam" id="PF01193">
    <property type="entry name" value="RNA_pol_L"/>
    <property type="match status" value="1"/>
</dbReference>
<evidence type="ECO:0000313" key="13">
    <source>
        <dbReference type="EMBL" id="PJE57729.1"/>
    </source>
</evidence>
<evidence type="ECO:0000256" key="5">
    <source>
        <dbReference type="ARBA" id="ARBA00022679"/>
    </source>
</evidence>
<dbReference type="Pfam" id="PF01000">
    <property type="entry name" value="RNA_pol_A_bac"/>
    <property type="match status" value="1"/>
</dbReference>
<evidence type="ECO:0000256" key="11">
    <source>
        <dbReference type="SAM" id="MobiDB-lite"/>
    </source>
</evidence>
<comment type="caution">
    <text evidence="13">The sequence shown here is derived from an EMBL/GenBank/DDBJ whole genome shotgun (WGS) entry which is preliminary data.</text>
</comment>
<dbReference type="GO" id="GO:0006351">
    <property type="term" value="P:DNA-templated transcription"/>
    <property type="evidence" value="ECO:0007669"/>
    <property type="project" value="InterPro"/>
</dbReference>
<dbReference type="Gene3D" id="2.170.120.12">
    <property type="entry name" value="DNA-directed RNA polymerase, insert domain"/>
    <property type="match status" value="1"/>
</dbReference>
<gene>
    <name evidence="13" type="ORF">COU82_00215</name>
</gene>
<evidence type="ECO:0000256" key="7">
    <source>
        <dbReference type="ARBA" id="ARBA00023163"/>
    </source>
</evidence>
<keyword evidence="6" id="KW-0548">Nucleotidyltransferase</keyword>
<dbReference type="NCBIfam" id="TIGR02027">
    <property type="entry name" value="rpoA"/>
    <property type="match status" value="1"/>
</dbReference>
<comment type="catalytic activity">
    <reaction evidence="10">
        <text>RNA(n) + a ribonucleoside 5'-triphosphate = RNA(n+1) + diphosphate</text>
        <dbReference type="Rhea" id="RHEA:21248"/>
        <dbReference type="Rhea" id="RHEA-COMP:14527"/>
        <dbReference type="Rhea" id="RHEA-COMP:17342"/>
        <dbReference type="ChEBI" id="CHEBI:33019"/>
        <dbReference type="ChEBI" id="CHEBI:61557"/>
        <dbReference type="ChEBI" id="CHEBI:140395"/>
        <dbReference type="EC" id="2.7.7.6"/>
    </reaction>
</comment>
<reference evidence="14" key="1">
    <citation type="submission" date="2017-09" db="EMBL/GenBank/DDBJ databases">
        <title>Depth-based differentiation of microbial function through sediment-hosted aquifers and enrichment of novel symbionts in the deep terrestrial subsurface.</title>
        <authorList>
            <person name="Probst A.J."/>
            <person name="Ladd B."/>
            <person name="Jarett J.K."/>
            <person name="Geller-Mcgrath D.E."/>
            <person name="Sieber C.M.K."/>
            <person name="Emerson J.B."/>
            <person name="Anantharaman K."/>
            <person name="Thomas B.C."/>
            <person name="Malmstrom R."/>
            <person name="Stieglmeier M."/>
            <person name="Klingl A."/>
            <person name="Woyke T."/>
            <person name="Ryan C.M."/>
            <person name="Banfield J.F."/>
        </authorList>
    </citation>
    <scope>NUCLEOTIDE SEQUENCE [LARGE SCALE GENOMIC DNA]</scope>
</reference>
<dbReference type="SUPFAM" id="SSF56553">
    <property type="entry name" value="Insert subdomain of RNA polymerase alpha subunit"/>
    <property type="match status" value="1"/>
</dbReference>
<proteinExistence type="inferred from homology"/>
<dbReference type="GO" id="GO:0003677">
    <property type="term" value="F:DNA binding"/>
    <property type="evidence" value="ECO:0007669"/>
    <property type="project" value="InterPro"/>
</dbReference>
<evidence type="ECO:0000256" key="1">
    <source>
        <dbReference type="ARBA" id="ARBA00007123"/>
    </source>
</evidence>
<comment type="similarity">
    <text evidence="1">Belongs to the RNA polymerase alpha chain family.</text>
</comment>
<dbReference type="SUPFAM" id="SSF55257">
    <property type="entry name" value="RBP11-like subunits of RNA polymerase"/>
    <property type="match status" value="1"/>
</dbReference>
<evidence type="ECO:0000256" key="8">
    <source>
        <dbReference type="ARBA" id="ARBA00032524"/>
    </source>
</evidence>
<feature type="compositionally biased region" description="Basic residues" evidence="11">
    <location>
        <begin position="246"/>
        <end position="270"/>
    </location>
</feature>
<feature type="region of interest" description="Disordered" evidence="11">
    <location>
        <begin position="232"/>
        <end position="270"/>
    </location>
</feature>
<dbReference type="Gene3D" id="3.30.1360.10">
    <property type="entry name" value="RNA polymerase, RBP11-like subunit"/>
    <property type="match status" value="1"/>
</dbReference>
<evidence type="ECO:0000259" key="12">
    <source>
        <dbReference type="SMART" id="SM00662"/>
    </source>
</evidence>
<evidence type="ECO:0000256" key="3">
    <source>
        <dbReference type="ARBA" id="ARBA00015972"/>
    </source>
</evidence>
<dbReference type="AlphaFoldDB" id="A0A2M8KCS5"/>
<dbReference type="CDD" id="cd06928">
    <property type="entry name" value="RNAP_alpha_NTD"/>
    <property type="match status" value="1"/>
</dbReference>